<sequence length="56" mass="6189">MALIVCRLHGQAGRWLPLEVRKVQTIPITRSCRLVATVTVVAMAMLVSDEPRRAAC</sequence>
<accession>A0A9D4H649</accession>
<dbReference type="Proteomes" id="UP000828390">
    <property type="component" value="Unassembled WGS sequence"/>
</dbReference>
<evidence type="ECO:0000313" key="1">
    <source>
        <dbReference type="EMBL" id="KAH3829017.1"/>
    </source>
</evidence>
<dbReference type="AlphaFoldDB" id="A0A9D4H649"/>
<organism evidence="1 2">
    <name type="scientific">Dreissena polymorpha</name>
    <name type="common">Zebra mussel</name>
    <name type="synonym">Mytilus polymorpha</name>
    <dbReference type="NCBI Taxonomy" id="45954"/>
    <lineage>
        <taxon>Eukaryota</taxon>
        <taxon>Metazoa</taxon>
        <taxon>Spiralia</taxon>
        <taxon>Lophotrochozoa</taxon>
        <taxon>Mollusca</taxon>
        <taxon>Bivalvia</taxon>
        <taxon>Autobranchia</taxon>
        <taxon>Heteroconchia</taxon>
        <taxon>Euheterodonta</taxon>
        <taxon>Imparidentia</taxon>
        <taxon>Neoheterodontei</taxon>
        <taxon>Myida</taxon>
        <taxon>Dreissenoidea</taxon>
        <taxon>Dreissenidae</taxon>
        <taxon>Dreissena</taxon>
    </lineage>
</organism>
<reference evidence="1" key="2">
    <citation type="submission" date="2020-11" db="EMBL/GenBank/DDBJ databases">
        <authorList>
            <person name="McCartney M.A."/>
            <person name="Auch B."/>
            <person name="Kono T."/>
            <person name="Mallez S."/>
            <person name="Becker A."/>
            <person name="Gohl D.M."/>
            <person name="Silverstein K.A.T."/>
            <person name="Koren S."/>
            <person name="Bechman K.B."/>
            <person name="Herman A."/>
            <person name="Abrahante J.E."/>
            <person name="Garbe J."/>
        </authorList>
    </citation>
    <scope>NUCLEOTIDE SEQUENCE</scope>
    <source>
        <strain evidence="1">Duluth1</strain>
        <tissue evidence="1">Whole animal</tissue>
    </source>
</reference>
<gene>
    <name evidence="1" type="ORF">DPMN_131005</name>
</gene>
<proteinExistence type="predicted"/>
<protein>
    <submittedName>
        <fullName evidence="1">Uncharacterized protein</fullName>
    </submittedName>
</protein>
<evidence type="ECO:0000313" key="2">
    <source>
        <dbReference type="Proteomes" id="UP000828390"/>
    </source>
</evidence>
<dbReference type="EMBL" id="JAIWYP010000005">
    <property type="protein sequence ID" value="KAH3829017.1"/>
    <property type="molecule type" value="Genomic_DNA"/>
</dbReference>
<reference evidence="1" key="1">
    <citation type="journal article" date="2019" name="bioRxiv">
        <title>The Genome of the Zebra Mussel, Dreissena polymorpha: A Resource for Invasive Species Research.</title>
        <authorList>
            <person name="McCartney M.A."/>
            <person name="Auch B."/>
            <person name="Kono T."/>
            <person name="Mallez S."/>
            <person name="Zhang Y."/>
            <person name="Obille A."/>
            <person name="Becker A."/>
            <person name="Abrahante J.E."/>
            <person name="Garbe J."/>
            <person name="Badalamenti J.P."/>
            <person name="Herman A."/>
            <person name="Mangelson H."/>
            <person name="Liachko I."/>
            <person name="Sullivan S."/>
            <person name="Sone E.D."/>
            <person name="Koren S."/>
            <person name="Silverstein K.A.T."/>
            <person name="Beckman K.B."/>
            <person name="Gohl D.M."/>
        </authorList>
    </citation>
    <scope>NUCLEOTIDE SEQUENCE</scope>
    <source>
        <strain evidence="1">Duluth1</strain>
        <tissue evidence="1">Whole animal</tissue>
    </source>
</reference>
<keyword evidence="2" id="KW-1185">Reference proteome</keyword>
<name>A0A9D4H649_DREPO</name>
<comment type="caution">
    <text evidence="1">The sequence shown here is derived from an EMBL/GenBank/DDBJ whole genome shotgun (WGS) entry which is preliminary data.</text>
</comment>